<dbReference type="EMBL" id="ML994765">
    <property type="protein sequence ID" value="KAF2174847.1"/>
    <property type="molecule type" value="Genomic_DNA"/>
</dbReference>
<keyword evidence="1" id="KW-0812">Transmembrane</keyword>
<evidence type="ECO:0000313" key="3">
    <source>
        <dbReference type="Proteomes" id="UP000800200"/>
    </source>
</evidence>
<evidence type="ECO:0000256" key="1">
    <source>
        <dbReference type="SAM" id="Phobius"/>
    </source>
</evidence>
<organism evidence="2 3">
    <name type="scientific">Zopfia rhizophila CBS 207.26</name>
    <dbReference type="NCBI Taxonomy" id="1314779"/>
    <lineage>
        <taxon>Eukaryota</taxon>
        <taxon>Fungi</taxon>
        <taxon>Dikarya</taxon>
        <taxon>Ascomycota</taxon>
        <taxon>Pezizomycotina</taxon>
        <taxon>Dothideomycetes</taxon>
        <taxon>Dothideomycetes incertae sedis</taxon>
        <taxon>Zopfiaceae</taxon>
        <taxon>Zopfia</taxon>
    </lineage>
</organism>
<name>A0A6A6D662_9PEZI</name>
<dbReference type="AlphaFoldDB" id="A0A6A6D662"/>
<dbReference type="Proteomes" id="UP000800200">
    <property type="component" value="Unassembled WGS sequence"/>
</dbReference>
<accession>A0A6A6D662</accession>
<reference evidence="2" key="1">
    <citation type="journal article" date="2020" name="Stud. Mycol.">
        <title>101 Dothideomycetes genomes: a test case for predicting lifestyles and emergence of pathogens.</title>
        <authorList>
            <person name="Haridas S."/>
            <person name="Albert R."/>
            <person name="Binder M."/>
            <person name="Bloem J."/>
            <person name="Labutti K."/>
            <person name="Salamov A."/>
            <person name="Andreopoulos B."/>
            <person name="Baker S."/>
            <person name="Barry K."/>
            <person name="Bills G."/>
            <person name="Bluhm B."/>
            <person name="Cannon C."/>
            <person name="Castanera R."/>
            <person name="Culley D."/>
            <person name="Daum C."/>
            <person name="Ezra D."/>
            <person name="Gonzalez J."/>
            <person name="Henrissat B."/>
            <person name="Kuo A."/>
            <person name="Liang C."/>
            <person name="Lipzen A."/>
            <person name="Lutzoni F."/>
            <person name="Magnuson J."/>
            <person name="Mondo S."/>
            <person name="Nolan M."/>
            <person name="Ohm R."/>
            <person name="Pangilinan J."/>
            <person name="Park H.-J."/>
            <person name="Ramirez L."/>
            <person name="Alfaro M."/>
            <person name="Sun H."/>
            <person name="Tritt A."/>
            <person name="Yoshinaga Y."/>
            <person name="Zwiers L.-H."/>
            <person name="Turgeon B."/>
            <person name="Goodwin S."/>
            <person name="Spatafora J."/>
            <person name="Crous P."/>
            <person name="Grigoriev I."/>
        </authorList>
    </citation>
    <scope>NUCLEOTIDE SEQUENCE</scope>
    <source>
        <strain evidence="2">CBS 207.26</strain>
    </source>
</reference>
<protein>
    <submittedName>
        <fullName evidence="2">Uncharacterized protein</fullName>
    </submittedName>
</protein>
<sequence length="92" mass="10221">MAAYGAFISAPLRHFLIHISKKMFSKRTSLKAKVMQILVSNLIISPIQNMVSLASMAIIAGARTFHQVRATIRVGFMLAMMVNWITSRGTVK</sequence>
<proteinExistence type="predicted"/>
<feature type="transmembrane region" description="Helical" evidence="1">
    <location>
        <begin position="68"/>
        <end position="86"/>
    </location>
</feature>
<feature type="transmembrane region" description="Helical" evidence="1">
    <location>
        <begin position="37"/>
        <end position="62"/>
    </location>
</feature>
<keyword evidence="1" id="KW-0472">Membrane</keyword>
<keyword evidence="1" id="KW-1133">Transmembrane helix</keyword>
<evidence type="ECO:0000313" key="2">
    <source>
        <dbReference type="EMBL" id="KAF2174847.1"/>
    </source>
</evidence>
<gene>
    <name evidence="2" type="ORF">K469DRAFT_613003</name>
</gene>
<keyword evidence="3" id="KW-1185">Reference proteome</keyword>
<dbReference type="OrthoDB" id="860at2759"/>